<feature type="compositionally biased region" description="Basic and acidic residues" evidence="1">
    <location>
        <begin position="1"/>
        <end position="12"/>
    </location>
</feature>
<sequence length="262" mass="28591">MNRREQAEDWRSELGLPPRLDGLNRRGEPLLRVRGLRNRQAAGGARGSPPAAAAAAAAPAPPPPPPALQAVGRAILPPIVPSPGEHGPLLHPNAPPPPVIPENIPMPPPYLPPLPNIQPDTDDQMRDAPLQPQPEPDHPMPAAAAAAAAAAVPIGRGKRRHESPQDAEAGLKVGEHAIPRDLADALKERFVAMRVKDETLKKAMERGWDRLRREGYRMGNFLRLAREHLSLVIEDIPDETPNLDMPIEHFWELVRQRHSATG</sequence>
<dbReference type="AlphaFoldDB" id="A0A0G4E872"/>
<organism evidence="2 3">
    <name type="scientific">Vitrella brassicaformis (strain CCMP3155)</name>
    <dbReference type="NCBI Taxonomy" id="1169540"/>
    <lineage>
        <taxon>Eukaryota</taxon>
        <taxon>Sar</taxon>
        <taxon>Alveolata</taxon>
        <taxon>Colpodellida</taxon>
        <taxon>Vitrellaceae</taxon>
        <taxon>Vitrella</taxon>
    </lineage>
</organism>
<name>A0A0G4E872_VITBC</name>
<protein>
    <submittedName>
        <fullName evidence="2">Uncharacterized protein</fullName>
    </submittedName>
</protein>
<proteinExistence type="predicted"/>
<evidence type="ECO:0000313" key="2">
    <source>
        <dbReference type="EMBL" id="CEL91733.1"/>
    </source>
</evidence>
<dbReference type="InParanoid" id="A0A0G4E872"/>
<feature type="compositionally biased region" description="Low complexity" evidence="1">
    <location>
        <begin position="41"/>
        <end position="58"/>
    </location>
</feature>
<evidence type="ECO:0000313" key="3">
    <source>
        <dbReference type="Proteomes" id="UP000041254"/>
    </source>
</evidence>
<keyword evidence="3" id="KW-1185">Reference proteome</keyword>
<feature type="region of interest" description="Disordered" evidence="1">
    <location>
        <begin position="1"/>
        <end position="140"/>
    </location>
</feature>
<gene>
    <name evidence="2" type="ORF">Vbra_23244</name>
</gene>
<feature type="compositionally biased region" description="Pro residues" evidence="1">
    <location>
        <begin position="93"/>
        <end position="116"/>
    </location>
</feature>
<dbReference type="VEuPathDB" id="CryptoDB:Vbra_23244"/>
<feature type="compositionally biased region" description="Basic and acidic residues" evidence="1">
    <location>
        <begin position="22"/>
        <end position="31"/>
    </location>
</feature>
<evidence type="ECO:0000256" key="1">
    <source>
        <dbReference type="SAM" id="MobiDB-lite"/>
    </source>
</evidence>
<dbReference type="EMBL" id="CDMY01000015">
    <property type="protein sequence ID" value="CEL91733.1"/>
    <property type="molecule type" value="Genomic_DNA"/>
</dbReference>
<accession>A0A0G4E872</accession>
<dbReference type="Proteomes" id="UP000041254">
    <property type="component" value="Unassembled WGS sequence"/>
</dbReference>
<reference evidence="2 3" key="1">
    <citation type="submission" date="2014-11" db="EMBL/GenBank/DDBJ databases">
        <authorList>
            <person name="Zhu J."/>
            <person name="Qi W."/>
            <person name="Song R."/>
        </authorList>
    </citation>
    <scope>NUCLEOTIDE SEQUENCE [LARGE SCALE GENOMIC DNA]</scope>
</reference>